<reference evidence="10 11" key="1">
    <citation type="submission" date="2019-02" db="EMBL/GenBank/DDBJ databases">
        <title>Genome sequencing of Clostridium botulinum clinical isolates.</title>
        <authorList>
            <person name="Brunt J."/>
            <person name="Van Vliet A.H.M."/>
            <person name="Stringer S.C."/>
            <person name="Grant K.A."/>
            <person name="Carter A.C."/>
            <person name="Peck M.W."/>
        </authorList>
    </citation>
    <scope>NUCLEOTIDE SEQUENCE [LARGE SCALE GENOMIC DNA]</scope>
    <source>
        <strain evidence="10 11">H113700579</strain>
    </source>
</reference>
<evidence type="ECO:0000256" key="2">
    <source>
        <dbReference type="ARBA" id="ARBA00022692"/>
    </source>
</evidence>
<keyword evidence="4 10" id="KW-0067">ATP-binding</keyword>
<evidence type="ECO:0000256" key="7">
    <source>
        <dbReference type="SAM" id="Phobius"/>
    </source>
</evidence>
<comment type="subcellular location">
    <subcellularLocation>
        <location evidence="1">Cell membrane</location>
        <topology evidence="1">Multi-pass membrane protein</topology>
    </subcellularLocation>
</comment>
<dbReference type="InterPro" id="IPR036640">
    <property type="entry name" value="ABC1_TM_sf"/>
</dbReference>
<dbReference type="CDD" id="cd07346">
    <property type="entry name" value="ABC_6TM_exporters"/>
    <property type="match status" value="1"/>
</dbReference>
<keyword evidence="5 7" id="KW-1133">Transmembrane helix</keyword>
<dbReference type="Proteomes" id="UP000472355">
    <property type="component" value="Unassembled WGS sequence"/>
</dbReference>
<evidence type="ECO:0000313" key="10">
    <source>
        <dbReference type="EMBL" id="NFA44325.1"/>
    </source>
</evidence>
<feature type="domain" description="ABC transmembrane type-1" evidence="9">
    <location>
        <begin position="36"/>
        <end position="304"/>
    </location>
</feature>
<dbReference type="Pfam" id="PF00005">
    <property type="entry name" value="ABC_tran"/>
    <property type="match status" value="1"/>
</dbReference>
<proteinExistence type="predicted"/>
<dbReference type="InterPro" id="IPR003439">
    <property type="entry name" value="ABC_transporter-like_ATP-bd"/>
</dbReference>
<protein>
    <submittedName>
        <fullName evidence="10">ABC transporter ATP-binding protein</fullName>
    </submittedName>
</protein>
<keyword evidence="3" id="KW-0547">Nucleotide-binding</keyword>
<sequence length="576" mass="64622">MFKNLFALSEQGVKDLKKGIISSFLADLSLMIPVNIFILLIGEMIKPLFNEQKSNINIWFYTIISIIGFILIYVFNYYKYENTFNAAYVESANRRISLAEKIRKLPLSFLERKDLSELTTTMMGDCTELEHTFSHAIPQAGGSILSILLVSICLMFFEWRMACAVFIVLPIAILILFGTKHIQNKYGLRKLKAKLEISDGIQEFIENIKELKSSGKDEEYLKKLDEKLDSVVNHSLKSELTTGICVSLAQAILKIGFATVILIGANLLSENQISFMTYLIFLIVASRIYDPLAVVFMQIADIFNSTIKIKRMKTIENESIQSGEENFILNNYDINFKDVNFSYENEQILKNVTFTAKQGEVTALVGPSGSGKSTVAKLAARFWDIESGKITIGNIDISTIDPEKLLKNYSIVFQDVVLFNGTIMENIRLGKRDASDEEVLMAAKIANCDNFVCKFEKKYNTIIGENGCTLSGGERQRISIARALLKDAPIILLDEATASLDVENETQIQNALSALIREKTVIVIAHRMRTILGADKIIVLDNGKVVEEGTPEKLIEKNGLFNKLVTLQKVSSNWSI</sequence>
<dbReference type="GO" id="GO:0005886">
    <property type="term" value="C:plasma membrane"/>
    <property type="evidence" value="ECO:0007669"/>
    <property type="project" value="UniProtKB-SubCell"/>
</dbReference>
<evidence type="ECO:0000259" key="9">
    <source>
        <dbReference type="PROSITE" id="PS50929"/>
    </source>
</evidence>
<evidence type="ECO:0000256" key="4">
    <source>
        <dbReference type="ARBA" id="ARBA00022840"/>
    </source>
</evidence>
<dbReference type="GO" id="GO:0140359">
    <property type="term" value="F:ABC-type transporter activity"/>
    <property type="evidence" value="ECO:0007669"/>
    <property type="project" value="InterPro"/>
</dbReference>
<dbReference type="InterPro" id="IPR027417">
    <property type="entry name" value="P-loop_NTPase"/>
</dbReference>
<organism evidence="10 11">
    <name type="scientific">Clostridium botulinum</name>
    <dbReference type="NCBI Taxonomy" id="1491"/>
    <lineage>
        <taxon>Bacteria</taxon>
        <taxon>Bacillati</taxon>
        <taxon>Bacillota</taxon>
        <taxon>Clostridia</taxon>
        <taxon>Eubacteriales</taxon>
        <taxon>Clostridiaceae</taxon>
        <taxon>Clostridium</taxon>
    </lineage>
</organism>
<dbReference type="InterPro" id="IPR003593">
    <property type="entry name" value="AAA+_ATPase"/>
</dbReference>
<dbReference type="FunFam" id="3.40.50.300:FF:001443">
    <property type="entry name" value="ABC transporter, ATP-binding protein"/>
    <property type="match status" value="1"/>
</dbReference>
<feature type="transmembrane region" description="Helical" evidence="7">
    <location>
        <begin position="20"/>
        <end position="42"/>
    </location>
</feature>
<dbReference type="PANTHER" id="PTHR24221:SF397">
    <property type="entry name" value="ABC TRANSPORTER, ATP-BINDING TRANSMEMBRANE PROTEIN"/>
    <property type="match status" value="1"/>
</dbReference>
<dbReference type="Gene3D" id="1.20.1560.10">
    <property type="entry name" value="ABC transporter type 1, transmembrane domain"/>
    <property type="match status" value="1"/>
</dbReference>
<dbReference type="Gene3D" id="3.40.50.300">
    <property type="entry name" value="P-loop containing nucleotide triphosphate hydrolases"/>
    <property type="match status" value="1"/>
</dbReference>
<dbReference type="GO" id="GO:0005524">
    <property type="term" value="F:ATP binding"/>
    <property type="evidence" value="ECO:0007669"/>
    <property type="project" value="UniProtKB-KW"/>
</dbReference>
<dbReference type="PROSITE" id="PS50893">
    <property type="entry name" value="ABC_TRANSPORTER_2"/>
    <property type="match status" value="1"/>
</dbReference>
<dbReference type="GO" id="GO:0016887">
    <property type="term" value="F:ATP hydrolysis activity"/>
    <property type="evidence" value="ECO:0007669"/>
    <property type="project" value="InterPro"/>
</dbReference>
<feature type="transmembrane region" description="Helical" evidence="7">
    <location>
        <begin position="164"/>
        <end position="182"/>
    </location>
</feature>
<feature type="transmembrane region" description="Helical" evidence="7">
    <location>
        <begin position="137"/>
        <end position="157"/>
    </location>
</feature>
<dbReference type="InterPro" id="IPR039421">
    <property type="entry name" value="Type_1_exporter"/>
</dbReference>
<accession>A0A6M0SX77</accession>
<keyword evidence="6 7" id="KW-0472">Membrane</keyword>
<feature type="transmembrane region" description="Helical" evidence="7">
    <location>
        <begin position="240"/>
        <end position="263"/>
    </location>
</feature>
<dbReference type="InterPro" id="IPR011527">
    <property type="entry name" value="ABC1_TM_dom"/>
</dbReference>
<dbReference type="InterPro" id="IPR017871">
    <property type="entry name" value="ABC_transporter-like_CS"/>
</dbReference>
<dbReference type="EMBL" id="SGKU01000072">
    <property type="protein sequence ID" value="NFA44325.1"/>
    <property type="molecule type" value="Genomic_DNA"/>
</dbReference>
<evidence type="ECO:0000256" key="3">
    <source>
        <dbReference type="ARBA" id="ARBA00022741"/>
    </source>
</evidence>
<dbReference type="SUPFAM" id="SSF90123">
    <property type="entry name" value="ABC transporter transmembrane region"/>
    <property type="match status" value="1"/>
</dbReference>
<dbReference type="Pfam" id="PF00664">
    <property type="entry name" value="ABC_membrane"/>
    <property type="match status" value="1"/>
</dbReference>
<evidence type="ECO:0000256" key="5">
    <source>
        <dbReference type="ARBA" id="ARBA00022989"/>
    </source>
</evidence>
<keyword evidence="2 7" id="KW-0812">Transmembrane</keyword>
<dbReference type="SUPFAM" id="SSF52540">
    <property type="entry name" value="P-loop containing nucleoside triphosphate hydrolases"/>
    <property type="match status" value="1"/>
</dbReference>
<dbReference type="SMART" id="SM00382">
    <property type="entry name" value="AAA"/>
    <property type="match status" value="1"/>
</dbReference>
<name>A0A6M0SX77_CLOBO</name>
<evidence type="ECO:0000256" key="1">
    <source>
        <dbReference type="ARBA" id="ARBA00004651"/>
    </source>
</evidence>
<dbReference type="AlphaFoldDB" id="A0A6M0SX77"/>
<gene>
    <name evidence="10" type="ORF">EXM65_17610</name>
</gene>
<evidence type="ECO:0000313" key="11">
    <source>
        <dbReference type="Proteomes" id="UP000472355"/>
    </source>
</evidence>
<comment type="caution">
    <text evidence="10">The sequence shown here is derived from an EMBL/GenBank/DDBJ whole genome shotgun (WGS) entry which is preliminary data.</text>
</comment>
<dbReference type="PROSITE" id="PS50929">
    <property type="entry name" value="ABC_TM1F"/>
    <property type="match status" value="1"/>
</dbReference>
<feature type="domain" description="ABC transporter" evidence="8">
    <location>
        <begin position="334"/>
        <end position="567"/>
    </location>
</feature>
<evidence type="ECO:0000256" key="6">
    <source>
        <dbReference type="ARBA" id="ARBA00023136"/>
    </source>
</evidence>
<dbReference type="PROSITE" id="PS00211">
    <property type="entry name" value="ABC_TRANSPORTER_1"/>
    <property type="match status" value="1"/>
</dbReference>
<feature type="transmembrane region" description="Helical" evidence="7">
    <location>
        <begin position="275"/>
        <end position="300"/>
    </location>
</feature>
<feature type="transmembrane region" description="Helical" evidence="7">
    <location>
        <begin position="54"/>
        <end position="75"/>
    </location>
</feature>
<evidence type="ECO:0000259" key="8">
    <source>
        <dbReference type="PROSITE" id="PS50893"/>
    </source>
</evidence>
<dbReference type="GO" id="GO:0034040">
    <property type="term" value="F:ATPase-coupled lipid transmembrane transporter activity"/>
    <property type="evidence" value="ECO:0007669"/>
    <property type="project" value="TreeGrafter"/>
</dbReference>
<dbReference type="PANTHER" id="PTHR24221">
    <property type="entry name" value="ATP-BINDING CASSETTE SUB-FAMILY B"/>
    <property type="match status" value="1"/>
</dbReference>